<dbReference type="Gene3D" id="3.60.15.10">
    <property type="entry name" value="Ribonuclease Z/Hydroxyacylglutathione hydrolase-like"/>
    <property type="match status" value="1"/>
</dbReference>
<accession>A0A432ZMP6</accession>
<keyword evidence="5 6" id="KW-0472">Membrane</keyword>
<dbReference type="Pfam" id="PF13567">
    <property type="entry name" value="DUF4131"/>
    <property type="match status" value="1"/>
</dbReference>
<organism evidence="9 10">
    <name type="scientific">Pseudidiomarina taiwanensis</name>
    <dbReference type="NCBI Taxonomy" id="337250"/>
    <lineage>
        <taxon>Bacteria</taxon>
        <taxon>Pseudomonadati</taxon>
        <taxon>Pseudomonadota</taxon>
        <taxon>Gammaproteobacteria</taxon>
        <taxon>Alteromonadales</taxon>
        <taxon>Idiomarinaceae</taxon>
        <taxon>Pseudidiomarina</taxon>
    </lineage>
</organism>
<dbReference type="InterPro" id="IPR025405">
    <property type="entry name" value="DUF4131"/>
</dbReference>
<dbReference type="InterPro" id="IPR004797">
    <property type="entry name" value="Competence_ComEC/Rec2"/>
</dbReference>
<feature type="transmembrane region" description="Helical" evidence="6">
    <location>
        <begin position="276"/>
        <end position="294"/>
    </location>
</feature>
<sequence>MDRWLLSLTTGYLTVILRGSLPQLETIATLLVLLLVALVAFWQSRNVHNLAHLHTVAGLLLALMLGMMAGALVIVSEISRKEGLAEHFKQSRTLTFTITEIPRQQDDFIQLQGVWQTATRRYLLRLNWYDAPPQVTPRAGQTWRLKVKLRAPQGPRNQGGFFYHRYLLGERIDALGSIDSGVVLESNTQLRQRIYEKLQSLQLESNLAGVVPALLLGERQHLRDEDWFVLQRTGLAHLIAISGLHLALVAAGLFALSRYLLPLFYRRRSQREQANMLPLALLISLSGSLCYAYLAGFATATLRAWLMVAVVLLHKLVRTRTSAGRILLRAGTLVMLLQPLAPLQIGFWLSIGAVAAILLMQWRWTPIQGRLRGLRMLWRLELFLTLALWPLTLMWFGGLAMLAPLTNLLVVPIVSFWTLPLLFFSALSLSFYGLSSWLTEIALWPLEQLWPALTELAEAPWQWLDQSEINSVMLTLMVLVAALLPVALRVRTALIAVTVLGYYIFDTPRLYQPQLVLHILDVEQGSAMVLERYGRALLVDTAVQYQHGGSMAERVILPFLRARKLTPELAFISHTDADHRGGYQVLQQHYPQLSWFGASTQYPCVSGQQGNWQGVRWQVLHPQQVGDNSANNDSCVISFQLDEFTLLYPGDIEQKAEQQLLAQLAPLAATVLVLPHHGSKSSSSRLFLQTVSPQLAVISRGRNNPYKQPHRSVLERLTELKIQVLDTARGGQISIYTDGYKWTAEQPWQASGRAWFDRDN</sequence>
<evidence type="ECO:0000256" key="2">
    <source>
        <dbReference type="ARBA" id="ARBA00022475"/>
    </source>
</evidence>
<evidence type="ECO:0000256" key="6">
    <source>
        <dbReference type="SAM" id="Phobius"/>
    </source>
</evidence>
<feature type="transmembrane region" description="Helical" evidence="6">
    <location>
        <begin position="347"/>
        <end position="364"/>
    </location>
</feature>
<evidence type="ECO:0000256" key="5">
    <source>
        <dbReference type="ARBA" id="ARBA00023136"/>
    </source>
</evidence>
<evidence type="ECO:0000259" key="8">
    <source>
        <dbReference type="Pfam" id="PF13567"/>
    </source>
</evidence>
<dbReference type="InterPro" id="IPR035681">
    <property type="entry name" value="ComA-like_MBL"/>
</dbReference>
<dbReference type="NCBIfam" id="TIGR00360">
    <property type="entry name" value="ComEC_N-term"/>
    <property type="match status" value="1"/>
</dbReference>
<dbReference type="Proteomes" id="UP000288279">
    <property type="component" value="Unassembled WGS sequence"/>
</dbReference>
<feature type="domain" description="ComEC/Rec2-related protein" evidence="7">
    <location>
        <begin position="214"/>
        <end position="488"/>
    </location>
</feature>
<dbReference type="OrthoDB" id="9761531at2"/>
<feature type="transmembrane region" description="Helical" evidence="6">
    <location>
        <begin position="376"/>
        <end position="397"/>
    </location>
</feature>
<dbReference type="EMBL" id="PIQG01000001">
    <property type="protein sequence ID" value="RUO79146.1"/>
    <property type="molecule type" value="Genomic_DNA"/>
</dbReference>
<keyword evidence="4 6" id="KW-1133">Transmembrane helix</keyword>
<dbReference type="InterPro" id="IPR036866">
    <property type="entry name" value="RibonucZ/Hydroxyglut_hydro"/>
</dbReference>
<feature type="domain" description="DUF4131" evidence="8">
    <location>
        <begin position="26"/>
        <end position="181"/>
    </location>
</feature>
<dbReference type="NCBIfam" id="TIGR00361">
    <property type="entry name" value="ComEC_Rec2"/>
    <property type="match status" value="1"/>
</dbReference>
<comment type="caution">
    <text evidence="9">The sequence shown here is derived from an EMBL/GenBank/DDBJ whole genome shotgun (WGS) entry which is preliminary data.</text>
</comment>
<evidence type="ECO:0000256" key="4">
    <source>
        <dbReference type="ARBA" id="ARBA00022989"/>
    </source>
</evidence>
<feature type="transmembrane region" description="Helical" evidence="6">
    <location>
        <begin position="472"/>
        <end position="505"/>
    </location>
</feature>
<feature type="transmembrane region" description="Helical" evidence="6">
    <location>
        <begin position="20"/>
        <end position="41"/>
    </location>
</feature>
<protein>
    <submittedName>
        <fullName evidence="9">DNA internalization-related competence protein ComEC/Rec2</fullName>
    </submittedName>
</protein>
<dbReference type="Pfam" id="PF03772">
    <property type="entry name" value="Competence"/>
    <property type="match status" value="1"/>
</dbReference>
<evidence type="ECO:0000313" key="10">
    <source>
        <dbReference type="Proteomes" id="UP000288279"/>
    </source>
</evidence>
<evidence type="ECO:0000256" key="3">
    <source>
        <dbReference type="ARBA" id="ARBA00022692"/>
    </source>
</evidence>
<name>A0A432ZMP6_9GAMM</name>
<feature type="transmembrane region" description="Helical" evidence="6">
    <location>
        <begin position="235"/>
        <end position="256"/>
    </location>
</feature>
<dbReference type="AlphaFoldDB" id="A0A432ZMP6"/>
<keyword evidence="10" id="KW-1185">Reference proteome</keyword>
<reference evidence="9 10" key="1">
    <citation type="journal article" date="2011" name="Front. Microbiol.">
        <title>Genomic signatures of strain selection and enhancement in Bacillus atrophaeus var. globigii, a historical biowarfare simulant.</title>
        <authorList>
            <person name="Gibbons H.S."/>
            <person name="Broomall S.M."/>
            <person name="McNew L.A."/>
            <person name="Daligault H."/>
            <person name="Chapman C."/>
            <person name="Bruce D."/>
            <person name="Karavis M."/>
            <person name="Krepps M."/>
            <person name="McGregor P.A."/>
            <person name="Hong C."/>
            <person name="Park K.H."/>
            <person name="Akmal A."/>
            <person name="Feldman A."/>
            <person name="Lin J.S."/>
            <person name="Chang W.E."/>
            <person name="Higgs B.W."/>
            <person name="Demirev P."/>
            <person name="Lindquist J."/>
            <person name="Liem A."/>
            <person name="Fochler E."/>
            <person name="Read T.D."/>
            <person name="Tapia R."/>
            <person name="Johnson S."/>
            <person name="Bishop-Lilly K.A."/>
            <person name="Detter C."/>
            <person name="Han C."/>
            <person name="Sozhamannan S."/>
            <person name="Rosenzweig C.N."/>
            <person name="Skowronski E.W."/>
        </authorList>
    </citation>
    <scope>NUCLEOTIDE SEQUENCE [LARGE SCALE GENOMIC DNA]</scope>
    <source>
        <strain evidence="9 10">PIT1</strain>
    </source>
</reference>
<feature type="transmembrane region" description="Helical" evidence="6">
    <location>
        <begin position="53"/>
        <end position="75"/>
    </location>
</feature>
<evidence type="ECO:0000259" key="7">
    <source>
        <dbReference type="Pfam" id="PF03772"/>
    </source>
</evidence>
<dbReference type="SUPFAM" id="SSF56281">
    <property type="entry name" value="Metallo-hydrolase/oxidoreductase"/>
    <property type="match status" value="1"/>
</dbReference>
<proteinExistence type="predicted"/>
<dbReference type="InterPro" id="IPR004477">
    <property type="entry name" value="ComEC_N"/>
</dbReference>
<dbReference type="GO" id="GO:0030420">
    <property type="term" value="P:establishment of competence for transformation"/>
    <property type="evidence" value="ECO:0007669"/>
    <property type="project" value="InterPro"/>
</dbReference>
<feature type="transmembrane region" description="Helical" evidence="6">
    <location>
        <begin position="409"/>
        <end position="434"/>
    </location>
</feature>
<dbReference type="PANTHER" id="PTHR30619">
    <property type="entry name" value="DNA INTERNALIZATION/COMPETENCE PROTEIN COMEC/REC2"/>
    <property type="match status" value="1"/>
</dbReference>
<gene>
    <name evidence="9" type="ORF">CWI83_01140</name>
</gene>
<comment type="subcellular location">
    <subcellularLocation>
        <location evidence="1">Cell membrane</location>
        <topology evidence="1">Multi-pass membrane protein</topology>
    </subcellularLocation>
</comment>
<evidence type="ECO:0000313" key="9">
    <source>
        <dbReference type="EMBL" id="RUO79146.1"/>
    </source>
</evidence>
<keyword evidence="3 6" id="KW-0812">Transmembrane</keyword>
<dbReference type="RefSeq" id="WP_126824553.1">
    <property type="nucleotide sequence ID" value="NZ_PIQG01000001.1"/>
</dbReference>
<evidence type="ECO:0000256" key="1">
    <source>
        <dbReference type="ARBA" id="ARBA00004651"/>
    </source>
</evidence>
<dbReference type="GO" id="GO:0005886">
    <property type="term" value="C:plasma membrane"/>
    <property type="evidence" value="ECO:0007669"/>
    <property type="project" value="UniProtKB-SubCell"/>
</dbReference>
<dbReference type="InterPro" id="IPR052159">
    <property type="entry name" value="Competence_DNA_uptake"/>
</dbReference>
<dbReference type="CDD" id="cd07731">
    <property type="entry name" value="ComA-like_MBL-fold"/>
    <property type="match status" value="1"/>
</dbReference>
<keyword evidence="2" id="KW-1003">Cell membrane</keyword>
<dbReference type="PANTHER" id="PTHR30619:SF1">
    <property type="entry name" value="RECOMBINATION PROTEIN 2"/>
    <property type="match status" value="1"/>
</dbReference>